<organism evidence="1 2">
    <name type="scientific">Sphingobium jiangsuense</name>
    <dbReference type="NCBI Taxonomy" id="870476"/>
    <lineage>
        <taxon>Bacteria</taxon>
        <taxon>Pseudomonadati</taxon>
        <taxon>Pseudomonadota</taxon>
        <taxon>Alphaproteobacteria</taxon>
        <taxon>Sphingomonadales</taxon>
        <taxon>Sphingomonadaceae</taxon>
        <taxon>Sphingobium</taxon>
    </lineage>
</organism>
<dbReference type="RefSeq" id="WP_188073481.1">
    <property type="nucleotide sequence ID" value="NZ_BSPS01000035.1"/>
</dbReference>
<dbReference type="EMBL" id="JACIDT010000020">
    <property type="protein sequence ID" value="MBB3928189.1"/>
    <property type="molecule type" value="Genomic_DNA"/>
</dbReference>
<gene>
    <name evidence="1" type="ORF">GGR43_003931</name>
</gene>
<name>A0A7W6BLS9_9SPHN</name>
<protein>
    <submittedName>
        <fullName evidence="1">Uncharacterized protein</fullName>
    </submittedName>
</protein>
<evidence type="ECO:0000313" key="2">
    <source>
        <dbReference type="Proteomes" id="UP000571950"/>
    </source>
</evidence>
<comment type="caution">
    <text evidence="1">The sequence shown here is derived from an EMBL/GenBank/DDBJ whole genome shotgun (WGS) entry which is preliminary data.</text>
</comment>
<sequence>MHIADNKGDRAIRERAYKLAESGKFEAVRDVERALIGEGWPNARRVMHSDYVMQAVEERCRAARASAH</sequence>
<proteinExistence type="predicted"/>
<keyword evidence="2" id="KW-1185">Reference proteome</keyword>
<dbReference type="Proteomes" id="UP000571950">
    <property type="component" value="Unassembled WGS sequence"/>
</dbReference>
<accession>A0A7W6BLS9</accession>
<reference evidence="1 2" key="1">
    <citation type="submission" date="2020-08" db="EMBL/GenBank/DDBJ databases">
        <title>Genomic Encyclopedia of Type Strains, Phase IV (KMG-IV): sequencing the most valuable type-strain genomes for metagenomic binning, comparative biology and taxonomic classification.</title>
        <authorList>
            <person name="Goeker M."/>
        </authorList>
    </citation>
    <scope>NUCLEOTIDE SEQUENCE [LARGE SCALE GENOMIC DNA]</scope>
    <source>
        <strain evidence="1 2">DSM 26189</strain>
    </source>
</reference>
<evidence type="ECO:0000313" key="1">
    <source>
        <dbReference type="EMBL" id="MBB3928189.1"/>
    </source>
</evidence>
<dbReference type="AlphaFoldDB" id="A0A7W6BLS9"/>